<dbReference type="Gene3D" id="1.10.10.10">
    <property type="entry name" value="Winged helix-like DNA-binding domain superfamily/Winged helix DNA-binding domain"/>
    <property type="match status" value="1"/>
</dbReference>
<protein>
    <submittedName>
        <fullName evidence="4">WYL domain-containing protein</fullName>
    </submittedName>
</protein>
<name>A0AAU7W5X2_9MICO</name>
<proteinExistence type="predicted"/>
<dbReference type="GO" id="GO:0003700">
    <property type="term" value="F:DNA-binding transcription factor activity"/>
    <property type="evidence" value="ECO:0007669"/>
    <property type="project" value="InterPro"/>
</dbReference>
<sequence length="348" mass="36310">MRADRLVATLLLMQARGRVTARELAAELEISVATARRDLEALSGAGVPVYPQPGRGGGWSLLGGGRTDLSGFTAAEARSLFLLLGPRAGDSPEGRSVLRKVLRALPATFRADAEAAAGAVIAEAGGWARRLDVTTATATATVGAGDGAAGAAGARSLAVVQAAVVERRVIRFGYRAWGSESDRERVVRPLGLVDHGGTWYLVADVARADGADLPGDAVAARRTYRLDRMQDVEPLEETFEPPDAFSLEQAWAEASAGIAEARSRARAVVLVDPASADEVRGWLGDAELDGTADDGRVRVIARAPAEAVLATKLAAWAAVAEVVEPDSLRARLAELGEALAARYGTSRG</sequence>
<reference evidence="4" key="1">
    <citation type="submission" date="2024-05" db="EMBL/GenBank/DDBJ databases">
        <authorList>
            <person name="Yu L."/>
        </authorList>
    </citation>
    <scope>NUCLEOTIDE SEQUENCE</scope>
    <source>
        <strain evidence="4">G08B096</strain>
    </source>
</reference>
<dbReference type="EMBL" id="CP158374">
    <property type="protein sequence ID" value="XBX81811.1"/>
    <property type="molecule type" value="Genomic_DNA"/>
</dbReference>
<dbReference type="SUPFAM" id="SSF46785">
    <property type="entry name" value="Winged helix' DNA-binding domain"/>
    <property type="match status" value="1"/>
</dbReference>
<evidence type="ECO:0000259" key="3">
    <source>
        <dbReference type="PROSITE" id="PS51000"/>
    </source>
</evidence>
<dbReference type="InterPro" id="IPR026881">
    <property type="entry name" value="WYL_dom"/>
</dbReference>
<organism evidence="4">
    <name type="scientific">Agromyces sp. G08B096</name>
    <dbReference type="NCBI Taxonomy" id="3156399"/>
    <lineage>
        <taxon>Bacteria</taxon>
        <taxon>Bacillati</taxon>
        <taxon>Actinomycetota</taxon>
        <taxon>Actinomycetes</taxon>
        <taxon>Micrococcales</taxon>
        <taxon>Microbacteriaceae</taxon>
        <taxon>Agromyces</taxon>
    </lineage>
</organism>
<dbReference type="Pfam" id="PF08279">
    <property type="entry name" value="HTH_11"/>
    <property type="match status" value="1"/>
</dbReference>
<dbReference type="InterPro" id="IPR051534">
    <property type="entry name" value="CBASS_pafABC_assoc_protein"/>
</dbReference>
<dbReference type="InterPro" id="IPR001034">
    <property type="entry name" value="DeoR_HTH"/>
</dbReference>
<evidence type="ECO:0000256" key="2">
    <source>
        <dbReference type="ARBA" id="ARBA00023163"/>
    </source>
</evidence>
<keyword evidence="1" id="KW-0805">Transcription regulation</keyword>
<dbReference type="InterPro" id="IPR036390">
    <property type="entry name" value="WH_DNA-bd_sf"/>
</dbReference>
<dbReference type="PANTHER" id="PTHR34580:SF1">
    <property type="entry name" value="PROTEIN PAFC"/>
    <property type="match status" value="1"/>
</dbReference>
<evidence type="ECO:0000313" key="4">
    <source>
        <dbReference type="EMBL" id="XBX81811.1"/>
    </source>
</evidence>
<dbReference type="InterPro" id="IPR036388">
    <property type="entry name" value="WH-like_DNA-bd_sf"/>
</dbReference>
<dbReference type="InterPro" id="IPR057727">
    <property type="entry name" value="WCX_dom"/>
</dbReference>
<feature type="domain" description="HTH deoR-type" evidence="3">
    <location>
        <begin position="2"/>
        <end position="67"/>
    </location>
</feature>
<dbReference type="PROSITE" id="PS51000">
    <property type="entry name" value="HTH_DEOR_2"/>
    <property type="match status" value="1"/>
</dbReference>
<dbReference type="AlphaFoldDB" id="A0AAU7W5X2"/>
<gene>
    <name evidence="4" type="ORF">ABIQ69_14495</name>
</gene>
<evidence type="ECO:0000256" key="1">
    <source>
        <dbReference type="ARBA" id="ARBA00023015"/>
    </source>
</evidence>
<keyword evidence="2" id="KW-0804">Transcription</keyword>
<dbReference type="PROSITE" id="PS52050">
    <property type="entry name" value="WYL"/>
    <property type="match status" value="1"/>
</dbReference>
<dbReference type="Pfam" id="PF25583">
    <property type="entry name" value="WCX"/>
    <property type="match status" value="1"/>
</dbReference>
<dbReference type="PANTHER" id="PTHR34580">
    <property type="match status" value="1"/>
</dbReference>
<accession>A0AAU7W5X2</accession>
<dbReference type="RefSeq" id="WP_350347834.1">
    <property type="nucleotide sequence ID" value="NZ_CP158374.1"/>
</dbReference>
<dbReference type="Pfam" id="PF13280">
    <property type="entry name" value="WYL"/>
    <property type="match status" value="1"/>
</dbReference>
<dbReference type="InterPro" id="IPR013196">
    <property type="entry name" value="HTH_11"/>
</dbReference>